<evidence type="ECO:0000313" key="1">
    <source>
        <dbReference type="EMBL" id="NIH52567.1"/>
    </source>
</evidence>
<dbReference type="AlphaFoldDB" id="A0A7X5TTD5"/>
<gene>
    <name evidence="1" type="ORF">FHX76_000435</name>
</gene>
<comment type="caution">
    <text evidence="1">The sequence shown here is derived from an EMBL/GenBank/DDBJ whole genome shotgun (WGS) entry which is preliminary data.</text>
</comment>
<organism evidence="1 2">
    <name type="scientific">Lysinibacter cavernae</name>
    <dbReference type="NCBI Taxonomy" id="1640652"/>
    <lineage>
        <taxon>Bacteria</taxon>
        <taxon>Bacillati</taxon>
        <taxon>Actinomycetota</taxon>
        <taxon>Actinomycetes</taxon>
        <taxon>Micrococcales</taxon>
        <taxon>Microbacteriaceae</taxon>
        <taxon>Lysinibacter</taxon>
    </lineage>
</organism>
<keyword evidence="2" id="KW-1185">Reference proteome</keyword>
<dbReference type="EMBL" id="JAAMOX010000001">
    <property type="protein sequence ID" value="NIH52567.1"/>
    <property type="molecule type" value="Genomic_DNA"/>
</dbReference>
<dbReference type="RefSeq" id="WP_167147304.1">
    <property type="nucleotide sequence ID" value="NZ_JAAMOX010000001.1"/>
</dbReference>
<reference evidence="1 2" key="1">
    <citation type="submission" date="2020-02" db="EMBL/GenBank/DDBJ databases">
        <title>Sequencing the genomes of 1000 actinobacteria strains.</title>
        <authorList>
            <person name="Klenk H.-P."/>
        </authorList>
    </citation>
    <scope>NUCLEOTIDE SEQUENCE [LARGE SCALE GENOMIC DNA]</scope>
    <source>
        <strain evidence="1 2">DSM 27960</strain>
    </source>
</reference>
<protein>
    <submittedName>
        <fullName evidence="1">Uncharacterized protein</fullName>
    </submittedName>
</protein>
<name>A0A7X5TTD5_9MICO</name>
<accession>A0A7X5TTD5</accession>
<sequence>MTRNLVRLSPGLYGVQTDDGTPLCYIREVMASTGIIVRQVYAYGKPRHGGVPILSSFPAAPAFLDEARLREVPLEDVVQSCLQFADYLLEEKAKLRPPDDPRIYR</sequence>
<evidence type="ECO:0000313" key="2">
    <source>
        <dbReference type="Proteomes" id="UP000541033"/>
    </source>
</evidence>
<proteinExistence type="predicted"/>
<dbReference type="Proteomes" id="UP000541033">
    <property type="component" value="Unassembled WGS sequence"/>
</dbReference>